<organism evidence="2 3">
    <name type="scientific">Ataeniobius toweri</name>
    <dbReference type="NCBI Taxonomy" id="208326"/>
    <lineage>
        <taxon>Eukaryota</taxon>
        <taxon>Metazoa</taxon>
        <taxon>Chordata</taxon>
        <taxon>Craniata</taxon>
        <taxon>Vertebrata</taxon>
        <taxon>Euteleostomi</taxon>
        <taxon>Actinopterygii</taxon>
        <taxon>Neopterygii</taxon>
        <taxon>Teleostei</taxon>
        <taxon>Neoteleostei</taxon>
        <taxon>Acanthomorphata</taxon>
        <taxon>Ovalentaria</taxon>
        <taxon>Atherinomorphae</taxon>
        <taxon>Cyprinodontiformes</taxon>
        <taxon>Goodeidae</taxon>
        <taxon>Ataeniobius</taxon>
    </lineage>
</organism>
<evidence type="ECO:0000313" key="2">
    <source>
        <dbReference type="EMBL" id="MED6245710.1"/>
    </source>
</evidence>
<dbReference type="Proteomes" id="UP001345963">
    <property type="component" value="Unassembled WGS sequence"/>
</dbReference>
<name>A0ABU7B7W3_9TELE</name>
<dbReference type="Gene3D" id="1.10.10.10">
    <property type="entry name" value="Winged helix-like DNA-binding domain superfamily/Winged helix DNA-binding domain"/>
    <property type="match status" value="1"/>
</dbReference>
<keyword evidence="3" id="KW-1185">Reference proteome</keyword>
<evidence type="ECO:0000313" key="3">
    <source>
        <dbReference type="Proteomes" id="UP001345963"/>
    </source>
</evidence>
<reference evidence="2 3" key="1">
    <citation type="submission" date="2021-07" db="EMBL/GenBank/DDBJ databases">
        <authorList>
            <person name="Palmer J.M."/>
        </authorList>
    </citation>
    <scope>NUCLEOTIDE SEQUENCE [LARGE SCALE GENOMIC DNA]</scope>
    <source>
        <strain evidence="2 3">AT_MEX2019</strain>
        <tissue evidence="2">Muscle</tissue>
    </source>
</reference>
<proteinExistence type="predicted"/>
<feature type="region of interest" description="Disordered" evidence="1">
    <location>
        <begin position="58"/>
        <end position="81"/>
    </location>
</feature>
<accession>A0ABU7B7W3</accession>
<dbReference type="InterPro" id="IPR036388">
    <property type="entry name" value="WH-like_DNA-bd_sf"/>
</dbReference>
<sequence>MPRWKDISKDLKAAAVAAHQLEKVYKVISKLSSVHHPTERKIFPKRKTSQTAACLEIPAHSAQRQSAKRNGQKPKSSILDSTGLISRPKVITLNQYGCLEGLKEKASSL</sequence>
<protein>
    <submittedName>
        <fullName evidence="2">Uncharacterized protein</fullName>
    </submittedName>
</protein>
<comment type="caution">
    <text evidence="2">The sequence shown here is derived from an EMBL/GenBank/DDBJ whole genome shotgun (WGS) entry which is preliminary data.</text>
</comment>
<gene>
    <name evidence="2" type="ORF">ATANTOWER_006934</name>
</gene>
<dbReference type="EMBL" id="JAHUTI010041130">
    <property type="protein sequence ID" value="MED6245710.1"/>
    <property type="molecule type" value="Genomic_DNA"/>
</dbReference>
<evidence type="ECO:0000256" key="1">
    <source>
        <dbReference type="SAM" id="MobiDB-lite"/>
    </source>
</evidence>